<organism evidence="2 3">
    <name type="scientific">Puccinia graminis f. sp. tritici</name>
    <dbReference type="NCBI Taxonomy" id="56615"/>
    <lineage>
        <taxon>Eukaryota</taxon>
        <taxon>Fungi</taxon>
        <taxon>Dikarya</taxon>
        <taxon>Basidiomycota</taxon>
        <taxon>Pucciniomycotina</taxon>
        <taxon>Pucciniomycetes</taxon>
        <taxon>Pucciniales</taxon>
        <taxon>Pucciniaceae</taxon>
        <taxon>Puccinia</taxon>
    </lineage>
</organism>
<feature type="region of interest" description="Disordered" evidence="1">
    <location>
        <begin position="1"/>
        <end position="78"/>
    </location>
</feature>
<reference evidence="2 3" key="1">
    <citation type="submission" date="2019-05" db="EMBL/GenBank/DDBJ databases">
        <title>Emergence of the Ug99 lineage of the wheat stem rust pathogen through somatic hybridization.</title>
        <authorList>
            <person name="Li F."/>
            <person name="Upadhyaya N.M."/>
            <person name="Sperschneider J."/>
            <person name="Matny O."/>
            <person name="Nguyen-Phuc H."/>
            <person name="Mago R."/>
            <person name="Raley C."/>
            <person name="Miller M.E."/>
            <person name="Silverstein K.A.T."/>
            <person name="Henningsen E."/>
            <person name="Hirsch C.D."/>
            <person name="Visser B."/>
            <person name="Pretorius Z.A."/>
            <person name="Steffenson B.J."/>
            <person name="Schwessinger B."/>
            <person name="Dodds P.N."/>
            <person name="Figueroa M."/>
        </authorList>
    </citation>
    <scope>NUCLEOTIDE SEQUENCE [LARGE SCALE GENOMIC DNA]</scope>
    <source>
        <strain evidence="2">21-0</strain>
    </source>
</reference>
<evidence type="ECO:0000313" key="2">
    <source>
        <dbReference type="EMBL" id="KAA1079731.1"/>
    </source>
</evidence>
<sequence>MREEGRAQSCLKSQANIKPAGSLSRAAGELPRAGSSLAPAPGYEAPTNCATGSIPPLSAEGPDLQPLREHIGKCSTRR</sequence>
<dbReference type="Proteomes" id="UP000324748">
    <property type="component" value="Unassembled WGS sequence"/>
</dbReference>
<gene>
    <name evidence="2" type="ORF">PGT21_022642</name>
</gene>
<accession>A0A5B0MRV7</accession>
<dbReference type="AlphaFoldDB" id="A0A5B0MRV7"/>
<comment type="caution">
    <text evidence="2">The sequence shown here is derived from an EMBL/GenBank/DDBJ whole genome shotgun (WGS) entry which is preliminary data.</text>
</comment>
<proteinExistence type="predicted"/>
<evidence type="ECO:0000313" key="3">
    <source>
        <dbReference type="Proteomes" id="UP000324748"/>
    </source>
</evidence>
<protein>
    <submittedName>
        <fullName evidence="2">Uncharacterized protein</fullName>
    </submittedName>
</protein>
<dbReference type="EMBL" id="VSWC01000132">
    <property type="protein sequence ID" value="KAA1079731.1"/>
    <property type="molecule type" value="Genomic_DNA"/>
</dbReference>
<keyword evidence="3" id="KW-1185">Reference proteome</keyword>
<name>A0A5B0MRV7_PUCGR</name>
<evidence type="ECO:0000256" key="1">
    <source>
        <dbReference type="SAM" id="MobiDB-lite"/>
    </source>
</evidence>